<dbReference type="PANTHER" id="PTHR45666">
    <property type="entry name" value="TYPE IV INOSITOL POLYPHOSPHATE 5-PHOSPHATASE 9"/>
    <property type="match status" value="1"/>
</dbReference>
<dbReference type="SUPFAM" id="SSF56219">
    <property type="entry name" value="DNase I-like"/>
    <property type="match status" value="1"/>
</dbReference>
<dbReference type="Gene3D" id="3.60.10.10">
    <property type="entry name" value="Endonuclease/exonuclease/phosphatase"/>
    <property type="match status" value="1"/>
</dbReference>
<feature type="domain" description="Inositol polyphosphate-related phosphatase" evidence="3">
    <location>
        <begin position="1"/>
        <end position="246"/>
    </location>
</feature>
<dbReference type="Proteomes" id="UP001163823">
    <property type="component" value="Chromosome 4"/>
</dbReference>
<evidence type="ECO:0000256" key="1">
    <source>
        <dbReference type="ARBA" id="ARBA00010768"/>
    </source>
</evidence>
<dbReference type="InterPro" id="IPR045849">
    <property type="entry name" value="IP5P_plant"/>
</dbReference>
<dbReference type="GO" id="GO:0004439">
    <property type="term" value="F:phosphatidylinositol-4,5-bisphosphate 5-phosphatase activity"/>
    <property type="evidence" value="ECO:0007669"/>
    <property type="project" value="TreeGrafter"/>
</dbReference>
<protein>
    <submittedName>
        <fullName evidence="4">Type I inositol polyphosphate 5-phosphatase</fullName>
    </submittedName>
</protein>
<evidence type="ECO:0000313" key="4">
    <source>
        <dbReference type="EMBL" id="KAJ7970226.1"/>
    </source>
</evidence>
<comment type="caution">
    <text evidence="4">The sequence shown here is derived from an EMBL/GenBank/DDBJ whole genome shotgun (WGS) entry which is preliminary data.</text>
</comment>
<organism evidence="4 5">
    <name type="scientific">Quillaja saponaria</name>
    <name type="common">Soap bark tree</name>
    <dbReference type="NCBI Taxonomy" id="32244"/>
    <lineage>
        <taxon>Eukaryota</taxon>
        <taxon>Viridiplantae</taxon>
        <taxon>Streptophyta</taxon>
        <taxon>Embryophyta</taxon>
        <taxon>Tracheophyta</taxon>
        <taxon>Spermatophyta</taxon>
        <taxon>Magnoliopsida</taxon>
        <taxon>eudicotyledons</taxon>
        <taxon>Gunneridae</taxon>
        <taxon>Pentapetalae</taxon>
        <taxon>rosids</taxon>
        <taxon>fabids</taxon>
        <taxon>Fabales</taxon>
        <taxon>Quillajaceae</taxon>
        <taxon>Quillaja</taxon>
    </lineage>
</organism>
<reference evidence="4" key="1">
    <citation type="journal article" date="2023" name="Science">
        <title>Elucidation of the pathway for biosynthesis of saponin adjuvants from the soapbark tree.</title>
        <authorList>
            <person name="Reed J."/>
            <person name="Orme A."/>
            <person name="El-Demerdash A."/>
            <person name="Owen C."/>
            <person name="Martin L.B.B."/>
            <person name="Misra R.C."/>
            <person name="Kikuchi S."/>
            <person name="Rejzek M."/>
            <person name="Martin A.C."/>
            <person name="Harkess A."/>
            <person name="Leebens-Mack J."/>
            <person name="Louveau T."/>
            <person name="Stephenson M.J."/>
            <person name="Osbourn A."/>
        </authorList>
    </citation>
    <scope>NUCLEOTIDE SEQUENCE</scope>
    <source>
        <strain evidence="4">S10</strain>
    </source>
</reference>
<dbReference type="GO" id="GO:0034485">
    <property type="term" value="F:phosphatidylinositol-3,4,5-trisphosphate 5-phosphatase activity"/>
    <property type="evidence" value="ECO:0007669"/>
    <property type="project" value="TreeGrafter"/>
</dbReference>
<dbReference type="InterPro" id="IPR000300">
    <property type="entry name" value="IPPc"/>
</dbReference>
<dbReference type="KEGG" id="qsa:O6P43_008444"/>
<keyword evidence="5" id="KW-1185">Reference proteome</keyword>
<gene>
    <name evidence="4" type="ORF">O6P43_008444</name>
</gene>
<dbReference type="AlphaFoldDB" id="A0AAD7PVX3"/>
<dbReference type="InterPro" id="IPR036691">
    <property type="entry name" value="Endo/exonu/phosph_ase_sf"/>
</dbReference>
<evidence type="ECO:0000313" key="5">
    <source>
        <dbReference type="Proteomes" id="UP001163823"/>
    </source>
</evidence>
<evidence type="ECO:0000256" key="2">
    <source>
        <dbReference type="ARBA" id="ARBA00022801"/>
    </source>
</evidence>
<sequence length="247" mass="27885">MEDWLNTQNNSADVYVIGFQEIVPLNAGNILGFKNSKISKKWNSLIEAALNNRIPVRPVEEDKIAEPQKVYPLKEHTSVENDNSQDYECIISKQMVGVYVTVWVHSDLRQYIQHPSVSCVGCGIMGCLGNKGSVSVRFCLHGTSLCFVCSHLASGGREGDQMRRNSNAADILHHTSFPAGPLQDLPQKILHHKRVVWLGDLNYRIYMSNSETQSLVKRREWNVCCKMISLRSSSQRAMYSKVGMKEL</sequence>
<dbReference type="GO" id="GO:0046856">
    <property type="term" value="P:phosphatidylinositol dephosphorylation"/>
    <property type="evidence" value="ECO:0007669"/>
    <property type="project" value="InterPro"/>
</dbReference>
<dbReference type="GO" id="GO:0004445">
    <property type="term" value="F:inositol-polyphosphate 5-phosphatase activity"/>
    <property type="evidence" value="ECO:0007669"/>
    <property type="project" value="InterPro"/>
</dbReference>
<accession>A0AAD7PVX3</accession>
<dbReference type="EMBL" id="JARAOO010000004">
    <property type="protein sequence ID" value="KAJ7970226.1"/>
    <property type="molecule type" value="Genomic_DNA"/>
</dbReference>
<name>A0AAD7PVX3_QUISA</name>
<dbReference type="SMART" id="SM00128">
    <property type="entry name" value="IPPc"/>
    <property type="match status" value="1"/>
</dbReference>
<evidence type="ECO:0000259" key="3">
    <source>
        <dbReference type="SMART" id="SM00128"/>
    </source>
</evidence>
<comment type="similarity">
    <text evidence="1">Belongs to the inositol polyphosphate 5-phosphatase family.</text>
</comment>
<dbReference type="Pfam" id="PF22669">
    <property type="entry name" value="Exo_endo_phos2"/>
    <property type="match status" value="1"/>
</dbReference>
<keyword evidence="2" id="KW-0378">Hydrolase</keyword>
<proteinExistence type="inferred from homology"/>
<dbReference type="PANTHER" id="PTHR45666:SF61">
    <property type="entry name" value="TYPE I INOSITOL-1,4,5-TRISPHOSPHATE 5-PHOSPHATASE"/>
    <property type="match status" value="1"/>
</dbReference>